<dbReference type="RefSeq" id="WP_166172882.1">
    <property type="nucleotide sequence ID" value="NZ_CP045119.1"/>
</dbReference>
<accession>A0A6G8Q4S2</accession>
<dbReference type="GO" id="GO:0051287">
    <property type="term" value="F:NAD binding"/>
    <property type="evidence" value="ECO:0007669"/>
    <property type="project" value="InterPro"/>
</dbReference>
<reference evidence="4 5" key="1">
    <citation type="submission" date="2019-10" db="EMBL/GenBank/DDBJ databases">
        <title>Rubrobacter sp nov SCSIO 52090 isolated from a deep-sea sediment in the South China Sea.</title>
        <authorList>
            <person name="Chen R.W."/>
        </authorList>
    </citation>
    <scope>NUCLEOTIDE SEQUENCE [LARGE SCALE GENOMIC DNA]</scope>
    <source>
        <strain evidence="4 5">SCSIO 52909</strain>
    </source>
</reference>
<dbReference type="PANTHER" id="PTHR42760">
    <property type="entry name" value="SHORT-CHAIN DEHYDROGENASES/REDUCTASES FAMILY MEMBER"/>
    <property type="match status" value="1"/>
</dbReference>
<organism evidence="4 5">
    <name type="scientific">Rubrobacter tropicus</name>
    <dbReference type="NCBI Taxonomy" id="2653851"/>
    <lineage>
        <taxon>Bacteria</taxon>
        <taxon>Bacillati</taxon>
        <taxon>Actinomycetota</taxon>
        <taxon>Rubrobacteria</taxon>
        <taxon>Rubrobacterales</taxon>
        <taxon>Rubrobacteraceae</taxon>
        <taxon>Rubrobacter</taxon>
    </lineage>
</organism>
<keyword evidence="2 4" id="KW-0560">Oxidoreductase</keyword>
<keyword evidence="5" id="KW-1185">Reference proteome</keyword>
<dbReference type="KEGG" id="rub:GBA63_01625"/>
<evidence type="ECO:0000256" key="1">
    <source>
        <dbReference type="ARBA" id="ARBA00006484"/>
    </source>
</evidence>
<evidence type="ECO:0000313" key="4">
    <source>
        <dbReference type="EMBL" id="QIN81471.1"/>
    </source>
</evidence>
<dbReference type="Proteomes" id="UP000501452">
    <property type="component" value="Chromosome"/>
</dbReference>
<gene>
    <name evidence="4" type="primary">kduD</name>
    <name evidence="4" type="ORF">GBA63_01625</name>
</gene>
<proteinExistence type="inferred from homology"/>
<evidence type="ECO:0000256" key="3">
    <source>
        <dbReference type="RuleBase" id="RU000363"/>
    </source>
</evidence>
<dbReference type="InterPro" id="IPR036291">
    <property type="entry name" value="NAD(P)-bd_dom_sf"/>
</dbReference>
<dbReference type="InterPro" id="IPR011286">
    <property type="entry name" value="2-deoxy-D-gluc_3_DH"/>
</dbReference>
<dbReference type="GO" id="GO:0047001">
    <property type="term" value="F:2-dehydro-3-deoxy-D-gluconate 5-dehydrogenase activity"/>
    <property type="evidence" value="ECO:0007669"/>
    <property type="project" value="UniProtKB-EC"/>
</dbReference>
<dbReference type="NCBIfam" id="TIGR01832">
    <property type="entry name" value="kduD"/>
    <property type="match status" value="1"/>
</dbReference>
<dbReference type="PROSITE" id="PS00061">
    <property type="entry name" value="ADH_SHORT"/>
    <property type="match status" value="1"/>
</dbReference>
<dbReference type="PRINTS" id="PR00081">
    <property type="entry name" value="GDHRDH"/>
</dbReference>
<dbReference type="InterPro" id="IPR002347">
    <property type="entry name" value="SDR_fam"/>
</dbReference>
<dbReference type="PANTHER" id="PTHR42760:SF5">
    <property type="entry name" value="2-DEHYDRO-3-DEOXY-D-GLUCONATE 5-DEHYDROGENASE"/>
    <property type="match status" value="1"/>
</dbReference>
<evidence type="ECO:0000256" key="2">
    <source>
        <dbReference type="ARBA" id="ARBA00023002"/>
    </source>
</evidence>
<dbReference type="EMBL" id="CP045119">
    <property type="protein sequence ID" value="QIN81471.1"/>
    <property type="molecule type" value="Genomic_DNA"/>
</dbReference>
<dbReference type="Gene3D" id="3.40.50.720">
    <property type="entry name" value="NAD(P)-binding Rossmann-like Domain"/>
    <property type="match status" value="1"/>
</dbReference>
<comment type="similarity">
    <text evidence="1 3">Belongs to the short-chain dehydrogenases/reductases (SDR) family.</text>
</comment>
<name>A0A6G8Q4S2_9ACTN</name>
<dbReference type="Pfam" id="PF00106">
    <property type="entry name" value="adh_short"/>
    <property type="match status" value="1"/>
</dbReference>
<dbReference type="AlphaFoldDB" id="A0A6G8Q4S2"/>
<dbReference type="FunFam" id="3.40.50.720:FF:000084">
    <property type="entry name" value="Short-chain dehydrogenase reductase"/>
    <property type="match status" value="1"/>
</dbReference>
<sequence>MGVLDDLRLDGKVALVTGAARGLGQGMALGLAEAGADVVGLDIVPMEETEGKVAATGRRFHAMNRDLLETKAEGAAEIVAHCVSEMGRLDILVNNAGIIRRDQALEFGEDDWESVIQVNLSAAFYLSQAAARRFVEQGDGGKIINTASVLSYEGGITVPSYAASKAGIANLTRALSNEWAPLGINVNALAPSYYTTELTGAIRENEERSTALLARIPAGRYGEPEDLKGAVVLLSSLAGDFIHGSVLPVDGGWLGR</sequence>
<protein>
    <submittedName>
        <fullName evidence="4">2-dehydro-3-deoxy-D-gluconate 5-dehydrogenase KduD</fullName>
        <ecNumber evidence="4">1.1.1.127</ecNumber>
    </submittedName>
</protein>
<dbReference type="InterPro" id="IPR020904">
    <property type="entry name" value="Sc_DH/Rdtase_CS"/>
</dbReference>
<dbReference type="EC" id="1.1.1.127" evidence="4"/>
<dbReference type="SUPFAM" id="SSF51735">
    <property type="entry name" value="NAD(P)-binding Rossmann-fold domains"/>
    <property type="match status" value="1"/>
</dbReference>
<dbReference type="PRINTS" id="PR00080">
    <property type="entry name" value="SDRFAMILY"/>
</dbReference>
<dbReference type="GO" id="GO:0008678">
    <property type="term" value="F:2-deoxy-D-gluconate 3-dehydrogenase activity"/>
    <property type="evidence" value="ECO:0007669"/>
    <property type="project" value="InterPro"/>
</dbReference>
<evidence type="ECO:0000313" key="5">
    <source>
        <dbReference type="Proteomes" id="UP000501452"/>
    </source>
</evidence>